<keyword evidence="1" id="KW-0732">Signal</keyword>
<feature type="domain" description="TonB-dependent receptor plug" evidence="4">
    <location>
        <begin position="216"/>
        <end position="298"/>
    </location>
</feature>
<sequence length="848" mass="96277">MQRTVTKQQSTFLCLFLFFFQTIMVAQEMLPLLEIITDLEQKHEVRFSYVEAEITGIQVVSPNSTSSLAESIEHLNSKTPFQFNKINDRYYSITKREVVTSNYCGKIIDGSTGLPLENASVLVGVNKYTTVSNSQGVFYIPNSYISESISISYIGFETLNPYSSSISPNCPEIVLFPSISRLNEVLISNVLVRGISRNVNGSTSLRTQNFGLLPGQTENDVLQMVQALPGIESSNETISTINIRGGANDENLILWEGIRMYQTGHFFGLISAFNPSLTKEVSVYKNGTPATFGESVSGVIDMTSNNNIARKFNGGIGTNLINANAFLEIPISNTLGFQISGRSSINEIFETPAYNSFSDRIFQETLITNLNNPELVSNLQTNEFFHFFDVGGKILWDPTEKDKIRLNFLALENHFEYTERLFTDEETSTLKQKSEAIGLSWERKWNNSFITEASTNVSHYLLFSKKQDILTTQEINQENEVLELSAKLDTRLKLSDRIQLNSGYHFSEIGVANTQDVNLPRFRDYEKNVLRSHITYGELQYASSNKKTRINGGLRGNYFEKLDEIIIEPRFNLYQEISNGFAFELAGEFKSQTVTQRIDLQSDFLGVEKRRWVLADNDEVPIKKSKQGSVGLLYNYEGWFINAEGYYKNVEGITSKSQGFQNQFQFSNEIGNYSVKGIEVILNKKWRNFSGWASYGYSKNDYDFENLSPSQFPNNIDITHTVTVASTYQLKNLKLAAGLNWRTGKPYTLPSEEPLIFDDGILSIPYNNPNEERLPDYLRLDLSAEYHWDISESVDAKFNLALLNVTSQESILNRRFALEDDTAFNSEINRIEERSLGFTPNFSVQFLF</sequence>
<dbReference type="InterPro" id="IPR000531">
    <property type="entry name" value="Beta-barrel_TonB"/>
</dbReference>
<evidence type="ECO:0000313" key="5">
    <source>
        <dbReference type="EMBL" id="MBW2938692.1"/>
    </source>
</evidence>
<comment type="similarity">
    <text evidence="2">Belongs to the TonB-dependent receptor family.</text>
</comment>
<dbReference type="InterPro" id="IPR012910">
    <property type="entry name" value="Plug_dom"/>
</dbReference>
<dbReference type="AlphaFoldDB" id="A0A9X1FQL5"/>
<dbReference type="GO" id="GO:0015344">
    <property type="term" value="F:siderophore uptake transmembrane transporter activity"/>
    <property type="evidence" value="ECO:0007669"/>
    <property type="project" value="TreeGrafter"/>
</dbReference>
<keyword evidence="2" id="KW-0798">TonB box</keyword>
<name>A0A9X1FQL5_9FLAO</name>
<feature type="domain" description="TonB-dependent receptor-like beta-barrel" evidence="3">
    <location>
        <begin position="624"/>
        <end position="791"/>
    </location>
</feature>
<dbReference type="PANTHER" id="PTHR30069:SF29">
    <property type="entry name" value="HEMOGLOBIN AND HEMOGLOBIN-HAPTOGLOBIN-BINDING PROTEIN 1-RELATED"/>
    <property type="match status" value="1"/>
</dbReference>
<dbReference type="EMBL" id="JAHWDP010000005">
    <property type="protein sequence ID" value="MBW2938692.1"/>
    <property type="molecule type" value="Genomic_DNA"/>
</dbReference>
<protein>
    <submittedName>
        <fullName evidence="5">TonB-dependent receptor plug domain-containing protein</fullName>
    </submittedName>
</protein>
<evidence type="ECO:0000256" key="2">
    <source>
        <dbReference type="RuleBase" id="RU003357"/>
    </source>
</evidence>
<dbReference type="GO" id="GO:0009279">
    <property type="term" value="C:cell outer membrane"/>
    <property type="evidence" value="ECO:0007669"/>
    <property type="project" value="UniProtKB-SubCell"/>
</dbReference>
<evidence type="ECO:0000256" key="1">
    <source>
        <dbReference type="ARBA" id="ARBA00022729"/>
    </source>
</evidence>
<dbReference type="Pfam" id="PF00593">
    <property type="entry name" value="TonB_dep_Rec_b-barrel"/>
    <property type="match status" value="1"/>
</dbReference>
<proteinExistence type="inferred from homology"/>
<dbReference type="Pfam" id="PF07715">
    <property type="entry name" value="Plug"/>
    <property type="match status" value="1"/>
</dbReference>
<accession>A0A9X1FQL5</accession>
<dbReference type="Proteomes" id="UP001138686">
    <property type="component" value="Unassembled WGS sequence"/>
</dbReference>
<reference evidence="5" key="1">
    <citation type="submission" date="2021-07" db="EMBL/GenBank/DDBJ databases">
        <title>Aureisphaera sp. CAU 1614 isolated from sea sediment.</title>
        <authorList>
            <person name="Kim W."/>
        </authorList>
    </citation>
    <scope>NUCLEOTIDE SEQUENCE</scope>
    <source>
        <strain evidence="5">CAU 1614</strain>
    </source>
</reference>
<keyword evidence="6" id="KW-1185">Reference proteome</keyword>
<comment type="subcellular location">
    <subcellularLocation>
        <location evidence="2">Cell outer membrane</location>
    </subcellularLocation>
</comment>
<dbReference type="PANTHER" id="PTHR30069">
    <property type="entry name" value="TONB-DEPENDENT OUTER MEMBRANE RECEPTOR"/>
    <property type="match status" value="1"/>
</dbReference>
<evidence type="ECO:0000313" key="6">
    <source>
        <dbReference type="Proteomes" id="UP001138686"/>
    </source>
</evidence>
<keyword evidence="5" id="KW-0675">Receptor</keyword>
<keyword evidence="2" id="KW-0472">Membrane</keyword>
<evidence type="ECO:0000259" key="3">
    <source>
        <dbReference type="Pfam" id="PF00593"/>
    </source>
</evidence>
<dbReference type="GO" id="GO:0044718">
    <property type="term" value="P:siderophore transmembrane transport"/>
    <property type="evidence" value="ECO:0007669"/>
    <property type="project" value="TreeGrafter"/>
</dbReference>
<dbReference type="InterPro" id="IPR039426">
    <property type="entry name" value="TonB-dep_rcpt-like"/>
</dbReference>
<evidence type="ECO:0000259" key="4">
    <source>
        <dbReference type="Pfam" id="PF07715"/>
    </source>
</evidence>
<organism evidence="5 6">
    <name type="scientific">Halomarinibacterium sedimenti</name>
    <dbReference type="NCBI Taxonomy" id="2857106"/>
    <lineage>
        <taxon>Bacteria</taxon>
        <taxon>Pseudomonadati</taxon>
        <taxon>Bacteroidota</taxon>
        <taxon>Flavobacteriia</taxon>
        <taxon>Flavobacteriales</taxon>
        <taxon>Flavobacteriaceae</taxon>
        <taxon>Halomarinibacterium</taxon>
    </lineage>
</organism>
<gene>
    <name evidence="5" type="ORF">KXJ69_11275</name>
</gene>
<comment type="caution">
    <text evidence="5">The sequence shown here is derived from an EMBL/GenBank/DDBJ whole genome shotgun (WGS) entry which is preliminary data.</text>
</comment>
<dbReference type="RefSeq" id="WP_219053222.1">
    <property type="nucleotide sequence ID" value="NZ_JAHWDP010000005.1"/>
</dbReference>